<gene>
    <name evidence="2" type="ORF">GFC01_17845</name>
</gene>
<feature type="non-terminal residue" evidence="2">
    <location>
        <position position="1"/>
    </location>
</feature>
<accession>A0A6N7IVF8</accession>
<proteinExistence type="predicted"/>
<dbReference type="GO" id="GO:0008610">
    <property type="term" value="P:lipid biosynthetic process"/>
    <property type="evidence" value="ECO:0007669"/>
    <property type="project" value="UniProtKB-ARBA"/>
</dbReference>
<evidence type="ECO:0000259" key="1">
    <source>
        <dbReference type="Pfam" id="PF00668"/>
    </source>
</evidence>
<dbReference type="GO" id="GO:0003824">
    <property type="term" value="F:catalytic activity"/>
    <property type="evidence" value="ECO:0007669"/>
    <property type="project" value="InterPro"/>
</dbReference>
<dbReference type="Gene3D" id="3.30.559.30">
    <property type="entry name" value="Nonribosomal peptide synthetase, condensation domain"/>
    <property type="match status" value="1"/>
</dbReference>
<comment type="caution">
    <text evidence="2">The sequence shown here is derived from an EMBL/GenBank/DDBJ whole genome shotgun (WGS) entry which is preliminary data.</text>
</comment>
<feature type="non-terminal residue" evidence="2">
    <location>
        <position position="158"/>
    </location>
</feature>
<evidence type="ECO:0000313" key="2">
    <source>
        <dbReference type="EMBL" id="MQL54076.1"/>
    </source>
</evidence>
<dbReference type="AlphaFoldDB" id="A0A6N7IVF8"/>
<dbReference type="EMBL" id="WHYR01000159">
    <property type="protein sequence ID" value="MQL54076.1"/>
    <property type="molecule type" value="Genomic_DNA"/>
</dbReference>
<dbReference type="InterPro" id="IPR023213">
    <property type="entry name" value="CAT-like_dom_sf"/>
</dbReference>
<organism evidence="2 3">
    <name type="scientific">Desulfofundulus thermobenzoicus</name>
    <dbReference type="NCBI Taxonomy" id="29376"/>
    <lineage>
        <taxon>Bacteria</taxon>
        <taxon>Bacillati</taxon>
        <taxon>Bacillota</taxon>
        <taxon>Clostridia</taxon>
        <taxon>Eubacteriales</taxon>
        <taxon>Peptococcaceae</taxon>
        <taxon>Desulfofundulus</taxon>
    </lineage>
</organism>
<protein>
    <recommendedName>
        <fullName evidence="1">Condensation domain-containing protein</fullName>
    </recommendedName>
</protein>
<keyword evidence="3" id="KW-1185">Reference proteome</keyword>
<dbReference type="PANTHER" id="PTHR45398:SF1">
    <property type="entry name" value="ENZYME, PUTATIVE (JCVI)-RELATED"/>
    <property type="match status" value="1"/>
</dbReference>
<reference evidence="2 3" key="1">
    <citation type="submission" date="2019-10" db="EMBL/GenBank/DDBJ databases">
        <title>Comparative genomics of sulfur disproportionating microorganisms.</title>
        <authorList>
            <person name="Ward L.M."/>
            <person name="Bertran E."/>
            <person name="Johnston D."/>
        </authorList>
    </citation>
    <scope>NUCLEOTIDE SEQUENCE [LARGE SCALE GENOMIC DNA]</scope>
    <source>
        <strain evidence="2 3">DSM 14055</strain>
    </source>
</reference>
<dbReference type="SUPFAM" id="SSF52777">
    <property type="entry name" value="CoA-dependent acyltransferases"/>
    <property type="match status" value="1"/>
</dbReference>
<dbReference type="RefSeq" id="WP_152948499.1">
    <property type="nucleotide sequence ID" value="NZ_WHYR01000159.1"/>
</dbReference>
<dbReference type="Gene3D" id="3.30.559.10">
    <property type="entry name" value="Chloramphenicol acetyltransferase-like domain"/>
    <property type="match status" value="1"/>
</dbReference>
<evidence type="ECO:0000313" key="3">
    <source>
        <dbReference type="Proteomes" id="UP000441717"/>
    </source>
</evidence>
<dbReference type="InterPro" id="IPR001242">
    <property type="entry name" value="Condensation_dom"/>
</dbReference>
<sequence>LVLRTNTAGNPTFSELLKRVRDVDLAAYEHQDLPFERLVEILNPTRSRSRNPLFQVMLAFQNTPKAEMKLTQLDSDLYVKPVGSAKFDLTIELTEQRTETGSAAGLTGLFEFSTDVFKQSTIRAIADRMKRFLTEVAERPHLPIGQVNILSDKERQTF</sequence>
<name>A0A6N7IVF8_9FIRM</name>
<feature type="domain" description="Condensation" evidence="1">
    <location>
        <begin position="1"/>
        <end position="156"/>
    </location>
</feature>
<dbReference type="PANTHER" id="PTHR45398">
    <property type="match status" value="1"/>
</dbReference>
<dbReference type="Pfam" id="PF00668">
    <property type="entry name" value="Condensation"/>
    <property type="match status" value="1"/>
</dbReference>
<dbReference type="OrthoDB" id="9778383at2"/>
<dbReference type="Proteomes" id="UP000441717">
    <property type="component" value="Unassembled WGS sequence"/>
</dbReference>